<dbReference type="InterPro" id="IPR001466">
    <property type="entry name" value="Beta-lactam-related"/>
</dbReference>
<dbReference type="OrthoDB" id="9799367at2"/>
<feature type="signal peptide" evidence="1">
    <location>
        <begin position="1"/>
        <end position="19"/>
    </location>
</feature>
<dbReference type="Gene3D" id="3.40.710.10">
    <property type="entry name" value="DD-peptidase/beta-lactamase superfamily"/>
    <property type="match status" value="1"/>
</dbReference>
<feature type="chain" id="PRO_5030107320" evidence="1">
    <location>
        <begin position="20"/>
        <end position="351"/>
    </location>
</feature>
<dbReference type="PANTHER" id="PTHR46825:SF9">
    <property type="entry name" value="BETA-LACTAMASE-RELATED DOMAIN-CONTAINING PROTEIN"/>
    <property type="match status" value="1"/>
</dbReference>
<dbReference type="Proteomes" id="UP000319486">
    <property type="component" value="Unassembled WGS sequence"/>
</dbReference>
<keyword evidence="3" id="KW-0378">Hydrolase</keyword>
<dbReference type="PANTHER" id="PTHR46825">
    <property type="entry name" value="D-ALANYL-D-ALANINE-CARBOXYPEPTIDASE/ENDOPEPTIDASE AMPH"/>
    <property type="match status" value="1"/>
</dbReference>
<proteinExistence type="predicted"/>
<dbReference type="GO" id="GO:0016787">
    <property type="term" value="F:hydrolase activity"/>
    <property type="evidence" value="ECO:0007669"/>
    <property type="project" value="UniProtKB-KW"/>
</dbReference>
<dbReference type="InterPro" id="IPR012338">
    <property type="entry name" value="Beta-lactam/transpept-like"/>
</dbReference>
<sequence>MRLALLFISLLLATFTAQAATSDAIRATDRLMQNYDGNVPGASLLVLKDGKPLIRRGYGLANLEQHEQASPATNYRLASVTKQFTAAAILLLAEDGKLKLDDSIRRWLPSLPATTGKVTLRQLLSHTGGLIDYEDLMPADTTEQLNDNDVLRMLSATPKSYFAPGTAYRYSNSGYVLLGLVVERASGESLPAFLQQRIFQPLHMDHTLLYVHGGPEVSHRAYGYSEENGAWKRTDQDLTSATRGDGGIYSSIDDLAKWDAALYDDRLLSDASRKLAFSPHAKVTGEPYEASYGFGWRITGDTLWHSGESIGFRNVIVRWPKQHLTVILLSNRNGPEPYQTALKIAEQFGAH</sequence>
<feature type="domain" description="Beta-lactamase-related" evidence="2">
    <location>
        <begin position="29"/>
        <end position="342"/>
    </location>
</feature>
<dbReference type="AlphaFoldDB" id="A0A502CIR8"/>
<organism evidence="3 4">
    <name type="scientific">Rhodanobacter glycinis</name>
    <dbReference type="NCBI Taxonomy" id="582702"/>
    <lineage>
        <taxon>Bacteria</taxon>
        <taxon>Pseudomonadati</taxon>
        <taxon>Pseudomonadota</taxon>
        <taxon>Gammaproteobacteria</taxon>
        <taxon>Lysobacterales</taxon>
        <taxon>Rhodanobacteraceae</taxon>
        <taxon>Rhodanobacter</taxon>
    </lineage>
</organism>
<dbReference type="Pfam" id="PF00144">
    <property type="entry name" value="Beta-lactamase"/>
    <property type="match status" value="1"/>
</dbReference>
<comment type="caution">
    <text evidence="3">The sequence shown here is derived from an EMBL/GenBank/DDBJ whole genome shotgun (WGS) entry which is preliminary data.</text>
</comment>
<dbReference type="RefSeq" id="WP_140649179.1">
    <property type="nucleotide sequence ID" value="NZ_RCZB01000003.1"/>
</dbReference>
<dbReference type="STRING" id="582702.SAMN05192579_10389"/>
<evidence type="ECO:0000256" key="1">
    <source>
        <dbReference type="SAM" id="SignalP"/>
    </source>
</evidence>
<reference evidence="3 4" key="1">
    <citation type="journal article" date="2019" name="Environ. Microbiol.">
        <title>Species interactions and distinct microbial communities in high Arctic permafrost affected cryosols are associated with the CH4 and CO2 gas fluxes.</title>
        <authorList>
            <person name="Altshuler I."/>
            <person name="Hamel J."/>
            <person name="Turney S."/>
            <person name="Magnuson E."/>
            <person name="Levesque R."/>
            <person name="Greer C."/>
            <person name="Whyte L.G."/>
        </authorList>
    </citation>
    <scope>NUCLEOTIDE SEQUENCE [LARGE SCALE GENOMIC DNA]</scope>
    <source>
        <strain evidence="3 4">S13Y</strain>
    </source>
</reference>
<dbReference type="InterPro" id="IPR050491">
    <property type="entry name" value="AmpC-like"/>
</dbReference>
<name>A0A502CIR8_9GAMM</name>
<evidence type="ECO:0000259" key="2">
    <source>
        <dbReference type="Pfam" id="PF00144"/>
    </source>
</evidence>
<evidence type="ECO:0000313" key="4">
    <source>
        <dbReference type="Proteomes" id="UP000319486"/>
    </source>
</evidence>
<dbReference type="SUPFAM" id="SSF56601">
    <property type="entry name" value="beta-lactamase/transpeptidase-like"/>
    <property type="match status" value="1"/>
</dbReference>
<protein>
    <submittedName>
        <fullName evidence="3">Class A beta-lactamase-related serine hydrolase</fullName>
    </submittedName>
</protein>
<accession>A0A502CIR8</accession>
<keyword evidence="4" id="KW-1185">Reference proteome</keyword>
<gene>
    <name evidence="3" type="ORF">EAH88_03965</name>
</gene>
<evidence type="ECO:0000313" key="3">
    <source>
        <dbReference type="EMBL" id="TPG11666.1"/>
    </source>
</evidence>
<keyword evidence="1" id="KW-0732">Signal</keyword>
<dbReference type="EMBL" id="RCZO01000001">
    <property type="protein sequence ID" value="TPG11666.1"/>
    <property type="molecule type" value="Genomic_DNA"/>
</dbReference>